<evidence type="ECO:0000256" key="5">
    <source>
        <dbReference type="ARBA" id="ARBA00012388"/>
    </source>
</evidence>
<evidence type="ECO:0000256" key="6">
    <source>
        <dbReference type="ARBA" id="ARBA00022490"/>
    </source>
</evidence>
<protein>
    <recommendedName>
        <fullName evidence="5">polynucleotide adenylyltransferase</fullName>
        <ecNumber evidence="5">2.7.7.19</ecNumber>
    </recommendedName>
</protein>
<keyword evidence="6" id="KW-0963">Cytoplasm</keyword>
<accession>A0A9P4HTE0</accession>
<dbReference type="InterPro" id="IPR002058">
    <property type="entry name" value="PAP_assoc"/>
</dbReference>
<dbReference type="SUPFAM" id="SSF81631">
    <property type="entry name" value="PAP/OAS1 substrate-binding domain"/>
    <property type="match status" value="1"/>
</dbReference>
<dbReference type="Gene3D" id="1.10.1410.10">
    <property type="match status" value="1"/>
</dbReference>
<evidence type="ECO:0000313" key="14">
    <source>
        <dbReference type="Proteomes" id="UP000799776"/>
    </source>
</evidence>
<evidence type="ECO:0000259" key="11">
    <source>
        <dbReference type="Pfam" id="PF03828"/>
    </source>
</evidence>
<keyword evidence="14" id="KW-1185">Reference proteome</keyword>
<feature type="region of interest" description="Disordered" evidence="10">
    <location>
        <begin position="172"/>
        <end position="234"/>
    </location>
</feature>
<evidence type="ECO:0000256" key="4">
    <source>
        <dbReference type="ARBA" id="ARBA00008593"/>
    </source>
</evidence>
<dbReference type="SUPFAM" id="SSF81301">
    <property type="entry name" value="Nucleotidyltransferase"/>
    <property type="match status" value="1"/>
</dbReference>
<dbReference type="InterPro" id="IPR043519">
    <property type="entry name" value="NT_sf"/>
</dbReference>
<dbReference type="GO" id="GO:0050265">
    <property type="term" value="F:RNA uridylyltransferase activity"/>
    <property type="evidence" value="ECO:0007669"/>
    <property type="project" value="TreeGrafter"/>
</dbReference>
<proteinExistence type="inferred from homology"/>
<dbReference type="GO" id="GO:1990817">
    <property type="term" value="F:poly(A) RNA polymerase activity"/>
    <property type="evidence" value="ECO:0007669"/>
    <property type="project" value="UniProtKB-EC"/>
</dbReference>
<feature type="compositionally biased region" description="Basic and acidic residues" evidence="10">
    <location>
        <begin position="222"/>
        <end position="234"/>
    </location>
</feature>
<dbReference type="Gene3D" id="3.30.460.10">
    <property type="entry name" value="Beta Polymerase, domain 2"/>
    <property type="match status" value="1"/>
</dbReference>
<name>A0A9P4HTE0_9PEZI</name>
<evidence type="ECO:0000259" key="12">
    <source>
        <dbReference type="Pfam" id="PF22600"/>
    </source>
</evidence>
<dbReference type="PANTHER" id="PTHR12271:SF40">
    <property type="entry name" value="POLY(A) RNA POLYMERASE GLD2"/>
    <property type="match status" value="1"/>
</dbReference>
<evidence type="ECO:0000256" key="8">
    <source>
        <dbReference type="ARBA" id="ARBA00022723"/>
    </source>
</evidence>
<comment type="caution">
    <text evidence="13">The sequence shown here is derived from an EMBL/GenBank/DDBJ whole genome shotgun (WGS) entry which is preliminary data.</text>
</comment>
<evidence type="ECO:0000256" key="3">
    <source>
        <dbReference type="ARBA" id="ARBA00004496"/>
    </source>
</evidence>
<dbReference type="GO" id="GO:0005737">
    <property type="term" value="C:cytoplasm"/>
    <property type="evidence" value="ECO:0007669"/>
    <property type="project" value="UniProtKB-SubCell"/>
</dbReference>
<comment type="cofactor">
    <cofactor evidence="1">
        <name>Mn(2+)</name>
        <dbReference type="ChEBI" id="CHEBI:29035"/>
    </cofactor>
</comment>
<keyword evidence="9" id="KW-0460">Magnesium</keyword>
<feature type="domain" description="PAP-associated" evidence="11">
    <location>
        <begin position="376"/>
        <end position="451"/>
    </location>
</feature>
<dbReference type="Proteomes" id="UP000799776">
    <property type="component" value="Unassembled WGS sequence"/>
</dbReference>
<organism evidence="13 14">
    <name type="scientific">Saccharata proteae CBS 121410</name>
    <dbReference type="NCBI Taxonomy" id="1314787"/>
    <lineage>
        <taxon>Eukaryota</taxon>
        <taxon>Fungi</taxon>
        <taxon>Dikarya</taxon>
        <taxon>Ascomycota</taxon>
        <taxon>Pezizomycotina</taxon>
        <taxon>Dothideomycetes</taxon>
        <taxon>Dothideomycetes incertae sedis</taxon>
        <taxon>Botryosphaeriales</taxon>
        <taxon>Saccharataceae</taxon>
        <taxon>Saccharata</taxon>
    </lineage>
</organism>
<evidence type="ECO:0000256" key="1">
    <source>
        <dbReference type="ARBA" id="ARBA00001936"/>
    </source>
</evidence>
<evidence type="ECO:0000256" key="9">
    <source>
        <dbReference type="ARBA" id="ARBA00022842"/>
    </source>
</evidence>
<dbReference type="PANTHER" id="PTHR12271">
    <property type="entry name" value="POLY A POLYMERASE CID PAP -RELATED"/>
    <property type="match status" value="1"/>
</dbReference>
<evidence type="ECO:0000313" key="13">
    <source>
        <dbReference type="EMBL" id="KAF2084950.1"/>
    </source>
</evidence>
<comment type="subcellular location">
    <subcellularLocation>
        <location evidence="3">Cytoplasm</location>
    </subcellularLocation>
</comment>
<dbReference type="Pfam" id="PF03828">
    <property type="entry name" value="PAP_assoc"/>
    <property type="match status" value="1"/>
</dbReference>
<dbReference type="GO" id="GO:0046872">
    <property type="term" value="F:metal ion binding"/>
    <property type="evidence" value="ECO:0007669"/>
    <property type="project" value="UniProtKB-KW"/>
</dbReference>
<evidence type="ECO:0000256" key="2">
    <source>
        <dbReference type="ARBA" id="ARBA00001946"/>
    </source>
</evidence>
<keyword evidence="7" id="KW-0808">Transferase</keyword>
<feature type="compositionally biased region" description="Low complexity" evidence="10">
    <location>
        <begin position="183"/>
        <end position="201"/>
    </location>
</feature>
<evidence type="ECO:0000256" key="7">
    <source>
        <dbReference type="ARBA" id="ARBA00022679"/>
    </source>
</evidence>
<comment type="cofactor">
    <cofactor evidence="2">
        <name>Mg(2+)</name>
        <dbReference type="ChEBI" id="CHEBI:18420"/>
    </cofactor>
</comment>
<sequence>MAKYLDSVAAVEVAKAAMHIEELKQKEEFTIYLEKFCQSALAEVGGFPRIELKCFGSIVSGFATTGSDIDLAVLFADNKGQHIASEAGEVKFKFEIFRALEKALLDKGHGARLLTKTRVPILKFCESPTEELFANLLAERQKWEDLSSDEKYANVEEAQDGEPVLETLATTEDGDSLAPNGQPAKKPSLTPSAPSPTASPLEQKTNAKPNEPAGGLRRPRDHRSEKVWIRERPKGPLDFPKNGVGIQCDLNFDNPLGIYNSKLLHLYSLCDPRVRDMVIFVKAWAKRRKINSAYNGTLCSYGYVLMVLHYLINVARPPVLPDLLRNFDNSTPQKAWPTPKGVKVTWKGTEVNFWADEEFIIQRARENGWTQNRETVGALLRGFFQYYAHQGYNVPNGGFVWKQDAICFTGPYPTLPKSAKGWTAAKTETRQNKQVRLRYLLAIVDPFEQDHNVARTVTHHGIVAIRDEFRRAWDILNMVAGGNMHGDLFAGRDEEGEGESVGVGAGGL</sequence>
<evidence type="ECO:0000256" key="10">
    <source>
        <dbReference type="SAM" id="MobiDB-lite"/>
    </source>
</evidence>
<dbReference type="Pfam" id="PF22600">
    <property type="entry name" value="MTPAP-like_central"/>
    <property type="match status" value="1"/>
</dbReference>
<dbReference type="CDD" id="cd05402">
    <property type="entry name" value="NT_PAP_TUTase"/>
    <property type="match status" value="1"/>
</dbReference>
<comment type="similarity">
    <text evidence="4">Belongs to the DNA polymerase type-B-like family.</text>
</comment>
<keyword evidence="8" id="KW-0479">Metal-binding</keyword>
<dbReference type="AlphaFoldDB" id="A0A9P4HTE0"/>
<feature type="domain" description="Poly(A) RNA polymerase mitochondrial-like central palm" evidence="12">
    <location>
        <begin position="17"/>
        <end position="129"/>
    </location>
</feature>
<dbReference type="EMBL" id="ML978735">
    <property type="protein sequence ID" value="KAF2084950.1"/>
    <property type="molecule type" value="Genomic_DNA"/>
</dbReference>
<dbReference type="InterPro" id="IPR054708">
    <property type="entry name" value="MTPAP-like_central"/>
</dbReference>
<dbReference type="OrthoDB" id="407432at2759"/>
<reference evidence="13" key="1">
    <citation type="journal article" date="2020" name="Stud. Mycol.">
        <title>101 Dothideomycetes genomes: a test case for predicting lifestyles and emergence of pathogens.</title>
        <authorList>
            <person name="Haridas S."/>
            <person name="Albert R."/>
            <person name="Binder M."/>
            <person name="Bloem J."/>
            <person name="Labutti K."/>
            <person name="Salamov A."/>
            <person name="Andreopoulos B."/>
            <person name="Baker S."/>
            <person name="Barry K."/>
            <person name="Bills G."/>
            <person name="Bluhm B."/>
            <person name="Cannon C."/>
            <person name="Castanera R."/>
            <person name="Culley D."/>
            <person name="Daum C."/>
            <person name="Ezra D."/>
            <person name="Gonzalez J."/>
            <person name="Henrissat B."/>
            <person name="Kuo A."/>
            <person name="Liang C."/>
            <person name="Lipzen A."/>
            <person name="Lutzoni F."/>
            <person name="Magnuson J."/>
            <person name="Mondo S."/>
            <person name="Nolan M."/>
            <person name="Ohm R."/>
            <person name="Pangilinan J."/>
            <person name="Park H.-J."/>
            <person name="Ramirez L."/>
            <person name="Alfaro M."/>
            <person name="Sun H."/>
            <person name="Tritt A."/>
            <person name="Yoshinaga Y."/>
            <person name="Zwiers L.-H."/>
            <person name="Turgeon B."/>
            <person name="Goodwin S."/>
            <person name="Spatafora J."/>
            <person name="Crous P."/>
            <person name="Grigoriev I."/>
        </authorList>
    </citation>
    <scope>NUCLEOTIDE SEQUENCE</scope>
    <source>
        <strain evidence="13">CBS 121410</strain>
    </source>
</reference>
<gene>
    <name evidence="13" type="ORF">K490DRAFT_47854</name>
</gene>
<dbReference type="GO" id="GO:0031123">
    <property type="term" value="P:RNA 3'-end processing"/>
    <property type="evidence" value="ECO:0007669"/>
    <property type="project" value="TreeGrafter"/>
</dbReference>
<dbReference type="GO" id="GO:0010605">
    <property type="term" value="P:negative regulation of macromolecule metabolic process"/>
    <property type="evidence" value="ECO:0007669"/>
    <property type="project" value="UniProtKB-ARBA"/>
</dbReference>
<dbReference type="EC" id="2.7.7.19" evidence="5"/>